<feature type="compositionally biased region" description="Polar residues" evidence="1">
    <location>
        <begin position="1"/>
        <end position="14"/>
    </location>
</feature>
<dbReference type="PANTHER" id="PTHR40254">
    <property type="entry name" value="BLR0577 PROTEIN"/>
    <property type="match status" value="1"/>
</dbReference>
<dbReference type="Proteomes" id="UP000019754">
    <property type="component" value="Unassembled WGS sequence"/>
</dbReference>
<evidence type="ECO:0000313" key="3">
    <source>
        <dbReference type="EMBL" id="EYT48837.1"/>
    </source>
</evidence>
<dbReference type="Pfam" id="PF13454">
    <property type="entry name" value="NAD_binding_9"/>
    <property type="match status" value="1"/>
</dbReference>
<proteinExistence type="predicted"/>
<dbReference type="InterPro" id="IPR036188">
    <property type="entry name" value="FAD/NAD-bd_sf"/>
</dbReference>
<dbReference type="STRING" id="1249481.D641_0110430"/>
<sequence>MTEQPSVPTGTAHPTRSDGAARPIRDDRTAPSLAAADTPLRPAADAPLRIAVVGAGPKALYALEKLTALLDAAGSATATADDAGAARSESSAASGLTVTVIDPVAVPGTGAAYHPGQPHHLRLNVTAAILDEPATGDFPAYPSWVQGPYPQLADEPYPPRAVVGEYLAQRWQQMIHGLSRHARVEHARARVTDLRREGSAWHLTTDTAPADLGPVDEVLIATGHAAGHRGALVHHWSSPLPLVPAVLPAQRMLSAAHVPRGSRVAVRGGALTFIDACLTLTEGRGGTFTESTDVDATGGTEADAPSRLVHHRGPHEPDLIRPITRQGLLLDAKPDPGTPLTEAGERAVEQARARFTSDQGMGPDAVLAIVVDAATAMLEGTPAPKQHATASGRDARDTVVDSRAAVEHTLSTGAEPDLPRGPGRAEAALRRSIETAQGHRSPGPAWALGRVWQTLYSPISAALRGSDAPEEEWARFRQAAQALERFAFGPPLVNARKLLAMIDSGAVDLSWMDADVSIDAHGIHEAPVADSSDATAVGRHDDAPSGGDVDVVIDAVLTPPGLLNLTDELAGSLLRRGLVQVRPGRRGAMIDEAGSPVGRDDAPLVAADGRAVDGLALIGRPTEDHVIGHDSLNRHLHHEGRCWARRIAERITGADDPAPAVTAAPGVAASPAVPADGSAPAIPAEGSAPAAPAPAVAPE</sequence>
<reference evidence="3 4" key="1">
    <citation type="journal article" date="2013" name="Genome Announc.">
        <title>Draft genome sequence of an Actinobacterium, Brachybacterium muris strain UCD-AY4.</title>
        <authorList>
            <person name="Lo J.R."/>
            <person name="Lang J.M."/>
            <person name="Darling A.E."/>
            <person name="Eisen J.A."/>
            <person name="Coil D.A."/>
        </authorList>
    </citation>
    <scope>NUCLEOTIDE SEQUENCE [LARGE SCALE GENOMIC DNA]</scope>
    <source>
        <strain evidence="3 4">UCD-AY4</strain>
    </source>
</reference>
<feature type="region of interest" description="Disordered" evidence="1">
    <location>
        <begin position="1"/>
        <end position="38"/>
    </location>
</feature>
<evidence type="ECO:0000256" key="1">
    <source>
        <dbReference type="SAM" id="MobiDB-lite"/>
    </source>
</evidence>
<evidence type="ECO:0000313" key="4">
    <source>
        <dbReference type="Proteomes" id="UP000019754"/>
    </source>
</evidence>
<protein>
    <submittedName>
        <fullName evidence="3">Amino acid decarboxylase</fullName>
    </submittedName>
</protein>
<feature type="region of interest" description="Disordered" evidence="1">
    <location>
        <begin position="289"/>
        <end position="319"/>
    </location>
</feature>
<dbReference type="InterPro" id="IPR038732">
    <property type="entry name" value="HpyO/CreE_NAD-binding"/>
</dbReference>
<feature type="region of interest" description="Disordered" evidence="1">
    <location>
        <begin position="657"/>
        <end position="699"/>
    </location>
</feature>
<name>A0A022KSX5_9MICO</name>
<dbReference type="AlphaFoldDB" id="A0A022KSX5"/>
<dbReference type="PANTHER" id="PTHR40254:SF1">
    <property type="entry name" value="BLR0577 PROTEIN"/>
    <property type="match status" value="1"/>
</dbReference>
<dbReference type="HOGENOM" id="CLU_034530_0_0_11"/>
<dbReference type="SUPFAM" id="SSF51905">
    <property type="entry name" value="FAD/NAD(P)-binding domain"/>
    <property type="match status" value="1"/>
</dbReference>
<feature type="compositionally biased region" description="Low complexity" evidence="1">
    <location>
        <begin position="657"/>
        <end position="690"/>
    </location>
</feature>
<comment type="caution">
    <text evidence="3">The sequence shown here is derived from an EMBL/GenBank/DDBJ whole genome shotgun (WGS) entry which is preliminary data.</text>
</comment>
<feature type="domain" description="FAD-dependent urate hydroxylase HpyO/Asp monooxygenase CreE-like FAD/NAD(P)-binding" evidence="2">
    <location>
        <begin position="51"/>
        <end position="224"/>
    </location>
</feature>
<gene>
    <name evidence="3" type="ORF">D641_0110430</name>
</gene>
<dbReference type="InterPro" id="IPR052189">
    <property type="entry name" value="L-asp_N-monooxygenase_NS-form"/>
</dbReference>
<evidence type="ECO:0000259" key="2">
    <source>
        <dbReference type="Pfam" id="PF13454"/>
    </source>
</evidence>
<keyword evidence="4" id="KW-1185">Reference proteome</keyword>
<dbReference type="EMBL" id="AORC01000012">
    <property type="protein sequence ID" value="EYT48837.1"/>
    <property type="molecule type" value="Genomic_DNA"/>
</dbReference>
<accession>A0A022KSX5</accession>
<organism evidence="3 4">
    <name type="scientific">Brachybacterium muris UCD-AY4</name>
    <dbReference type="NCBI Taxonomy" id="1249481"/>
    <lineage>
        <taxon>Bacteria</taxon>
        <taxon>Bacillati</taxon>
        <taxon>Actinomycetota</taxon>
        <taxon>Actinomycetes</taxon>
        <taxon>Micrococcales</taxon>
        <taxon>Dermabacteraceae</taxon>
        <taxon>Brachybacterium</taxon>
    </lineage>
</organism>
<dbReference type="RefSeq" id="WP_017824725.1">
    <property type="nucleotide sequence ID" value="NZ_KB403092.1"/>
</dbReference>